<name>A0AAV8T2M6_9ROSI</name>
<dbReference type="InterPro" id="IPR011344">
    <property type="entry name" value="ssDNA-bd"/>
</dbReference>
<protein>
    <submittedName>
        <fullName evidence="4">Uncharacterized protein</fullName>
    </submittedName>
</protein>
<dbReference type="PANTHER" id="PTHR10302">
    <property type="entry name" value="SINGLE-STRANDED DNA-BINDING PROTEIN"/>
    <property type="match status" value="1"/>
</dbReference>
<dbReference type="PANTHER" id="PTHR10302:SF23">
    <property type="entry name" value="PROTEIN OSB4, CHLOROPLASTIC"/>
    <property type="match status" value="1"/>
</dbReference>
<sequence>MNVVCKEALKRMDLSRSRMRGGAAISVLLQSSSYATSSAKNPMPTTNPSSSSSLLSSSSSPWPRPKEIPFQAKVANSVNLIGYLNTPVQFQASSDGKDWAATVLTLDQPSSVSPHFRISITFEGDLAHIAACHLKQGDCVYISGQLTADPPPISVIQGQTHIQVLVHSFNFVLGSSRIDISCTPQLKEESTFKNYASTKKEGNSGLNSWMDLLHNSKEWWDYRFFKINGLLNSKHPDLKRKDGNLALWLDKAPSWILSELKKVVLDAPTLNLHKGKQQKGDAYWMDLVENPAKWWDNRVNKKNVRGPDFKHKETGKGLWLSDSPDWVLSRLPPLKQEQNDCVDRRDRTLS</sequence>
<dbReference type="GO" id="GO:0003697">
    <property type="term" value="F:single-stranded DNA binding"/>
    <property type="evidence" value="ECO:0007669"/>
    <property type="project" value="InterPro"/>
</dbReference>
<feature type="compositionally biased region" description="Low complexity" evidence="3">
    <location>
        <begin position="49"/>
        <end position="60"/>
    </location>
</feature>
<dbReference type="AlphaFoldDB" id="A0AAV8T2M6"/>
<evidence type="ECO:0000256" key="2">
    <source>
        <dbReference type="PROSITE-ProRule" id="PRU00252"/>
    </source>
</evidence>
<gene>
    <name evidence="4" type="ORF">K2173_015182</name>
</gene>
<feature type="compositionally biased region" description="Polar residues" evidence="3">
    <location>
        <begin position="37"/>
        <end position="48"/>
    </location>
</feature>
<evidence type="ECO:0000313" key="5">
    <source>
        <dbReference type="Proteomes" id="UP001159364"/>
    </source>
</evidence>
<dbReference type="Proteomes" id="UP001159364">
    <property type="component" value="Linkage Group LG07"/>
</dbReference>
<keyword evidence="5" id="KW-1185">Reference proteome</keyword>
<organism evidence="4 5">
    <name type="scientific">Erythroxylum novogranatense</name>
    <dbReference type="NCBI Taxonomy" id="1862640"/>
    <lineage>
        <taxon>Eukaryota</taxon>
        <taxon>Viridiplantae</taxon>
        <taxon>Streptophyta</taxon>
        <taxon>Embryophyta</taxon>
        <taxon>Tracheophyta</taxon>
        <taxon>Spermatophyta</taxon>
        <taxon>Magnoliopsida</taxon>
        <taxon>eudicotyledons</taxon>
        <taxon>Gunneridae</taxon>
        <taxon>Pentapetalae</taxon>
        <taxon>rosids</taxon>
        <taxon>fabids</taxon>
        <taxon>Malpighiales</taxon>
        <taxon>Erythroxylaceae</taxon>
        <taxon>Erythroxylum</taxon>
    </lineage>
</organism>
<dbReference type="GO" id="GO:0006264">
    <property type="term" value="P:mitochondrial DNA replication"/>
    <property type="evidence" value="ECO:0007669"/>
    <property type="project" value="TreeGrafter"/>
</dbReference>
<dbReference type="EMBL" id="JAIWQS010000007">
    <property type="protein sequence ID" value="KAJ8760515.1"/>
    <property type="molecule type" value="Genomic_DNA"/>
</dbReference>
<proteinExistence type="predicted"/>
<keyword evidence="1 2" id="KW-0238">DNA-binding</keyword>
<accession>A0AAV8T2M6</accession>
<dbReference type="InterPro" id="IPR000424">
    <property type="entry name" value="Primosome_PriB/ssb"/>
</dbReference>
<feature type="region of interest" description="Disordered" evidence="3">
    <location>
        <begin position="37"/>
        <end position="60"/>
    </location>
</feature>
<dbReference type="InterPro" id="IPR012340">
    <property type="entry name" value="NA-bd_OB-fold"/>
</dbReference>
<reference evidence="4 5" key="1">
    <citation type="submission" date="2021-09" db="EMBL/GenBank/DDBJ databases">
        <title>Genomic insights and catalytic innovation underlie evolution of tropane alkaloids biosynthesis.</title>
        <authorList>
            <person name="Wang Y.-J."/>
            <person name="Tian T."/>
            <person name="Huang J.-P."/>
            <person name="Huang S.-X."/>
        </authorList>
    </citation>
    <scope>NUCLEOTIDE SEQUENCE [LARGE SCALE GENOMIC DNA]</scope>
    <source>
        <strain evidence="4">KIB-2018</strain>
        <tissue evidence="4">Leaf</tissue>
    </source>
</reference>
<comment type="caution">
    <text evidence="4">The sequence shown here is derived from an EMBL/GenBank/DDBJ whole genome shotgun (WGS) entry which is preliminary data.</text>
</comment>
<dbReference type="SUPFAM" id="SSF50249">
    <property type="entry name" value="Nucleic acid-binding proteins"/>
    <property type="match status" value="1"/>
</dbReference>
<dbReference type="PROSITE" id="PS50935">
    <property type="entry name" value="SSB"/>
    <property type="match status" value="1"/>
</dbReference>
<dbReference type="Gene3D" id="2.40.50.140">
    <property type="entry name" value="Nucleic acid-binding proteins"/>
    <property type="match status" value="1"/>
</dbReference>
<dbReference type="GO" id="GO:0042645">
    <property type="term" value="C:mitochondrial nucleoid"/>
    <property type="evidence" value="ECO:0007669"/>
    <property type="project" value="TreeGrafter"/>
</dbReference>
<evidence type="ECO:0000313" key="4">
    <source>
        <dbReference type="EMBL" id="KAJ8760515.1"/>
    </source>
</evidence>
<evidence type="ECO:0000256" key="1">
    <source>
        <dbReference type="ARBA" id="ARBA00023125"/>
    </source>
</evidence>
<evidence type="ECO:0000256" key="3">
    <source>
        <dbReference type="SAM" id="MobiDB-lite"/>
    </source>
</evidence>